<evidence type="ECO:0000313" key="2">
    <source>
        <dbReference type="Proteomes" id="UP000196365"/>
    </source>
</evidence>
<dbReference type="Proteomes" id="UP000196365">
    <property type="component" value="Unassembled WGS sequence"/>
</dbReference>
<dbReference type="EMBL" id="FUWV01000002">
    <property type="protein sequence ID" value="SJZ43871.1"/>
    <property type="molecule type" value="Genomic_DNA"/>
</dbReference>
<dbReference type="AlphaFoldDB" id="A0A1T4KNA1"/>
<reference evidence="1 2" key="1">
    <citation type="submission" date="2017-02" db="EMBL/GenBank/DDBJ databases">
        <authorList>
            <person name="Peterson S.W."/>
        </authorList>
    </citation>
    <scope>NUCLEOTIDE SEQUENCE [LARGE SCALE GENOMIC DNA]</scope>
    <source>
        <strain evidence="1 2">DSM 15102</strain>
    </source>
</reference>
<evidence type="ECO:0000313" key="1">
    <source>
        <dbReference type="EMBL" id="SJZ43871.1"/>
    </source>
</evidence>
<keyword evidence="2" id="KW-1185">Reference proteome</keyword>
<proteinExistence type="predicted"/>
<accession>A0A1T4KNA1</accession>
<protein>
    <submittedName>
        <fullName evidence="1">Uncharacterized protein</fullName>
    </submittedName>
</protein>
<dbReference type="RefSeq" id="WP_159454654.1">
    <property type="nucleotide sequence ID" value="NZ_FUWV01000002.1"/>
</dbReference>
<name>A0A1T4KNA1_9FIRM</name>
<organism evidence="1 2">
    <name type="scientific">Garciella nitratireducens DSM 15102</name>
    <dbReference type="NCBI Taxonomy" id="1121911"/>
    <lineage>
        <taxon>Bacteria</taxon>
        <taxon>Bacillati</taxon>
        <taxon>Bacillota</taxon>
        <taxon>Clostridia</taxon>
        <taxon>Eubacteriales</taxon>
        <taxon>Eubacteriaceae</taxon>
        <taxon>Garciella</taxon>
    </lineage>
</organism>
<sequence>MNNMNMERMMQYHQNLYNLHNCLVYQYYQLAQIQLQIAYTNQEMYLHMMNQTNDKTQ</sequence>
<gene>
    <name evidence="1" type="ORF">SAMN02745973_00621</name>
</gene>